<dbReference type="Pfam" id="PF04542">
    <property type="entry name" value="Sigma70_r2"/>
    <property type="match status" value="1"/>
</dbReference>
<evidence type="ECO:0000313" key="9">
    <source>
        <dbReference type="EMBL" id="XDQ11637.1"/>
    </source>
</evidence>
<dbReference type="GO" id="GO:0003677">
    <property type="term" value="F:DNA binding"/>
    <property type="evidence" value="ECO:0007669"/>
    <property type="project" value="InterPro"/>
</dbReference>
<feature type="domain" description="RNA polymerase sigma-70 region 2" evidence="7">
    <location>
        <begin position="43"/>
        <end position="107"/>
    </location>
</feature>
<dbReference type="AlphaFoldDB" id="A0AB39N1S4"/>
<keyword evidence="5" id="KW-0804">Transcription</keyword>
<dbReference type="PANTHER" id="PTHR30173:SF43">
    <property type="entry name" value="ECF RNA POLYMERASE SIGMA FACTOR SIGI-RELATED"/>
    <property type="match status" value="1"/>
</dbReference>
<accession>A0AB39N1S4</accession>
<evidence type="ECO:0000256" key="4">
    <source>
        <dbReference type="ARBA" id="ARBA00023082"/>
    </source>
</evidence>
<evidence type="ECO:0000259" key="8">
    <source>
        <dbReference type="Pfam" id="PF08281"/>
    </source>
</evidence>
<proteinExistence type="inferred from homology"/>
<dbReference type="PANTHER" id="PTHR30173">
    <property type="entry name" value="SIGMA 19 FACTOR"/>
    <property type="match status" value="1"/>
</dbReference>
<dbReference type="InterPro" id="IPR013324">
    <property type="entry name" value="RNA_pol_sigma_r3/r4-like"/>
</dbReference>
<evidence type="ECO:0000256" key="6">
    <source>
        <dbReference type="SAM" id="MobiDB-lite"/>
    </source>
</evidence>
<dbReference type="GO" id="GO:0006352">
    <property type="term" value="P:DNA-templated transcription initiation"/>
    <property type="evidence" value="ECO:0007669"/>
    <property type="project" value="InterPro"/>
</dbReference>
<dbReference type="SUPFAM" id="SSF88946">
    <property type="entry name" value="Sigma2 domain of RNA polymerase sigma factors"/>
    <property type="match status" value="1"/>
</dbReference>
<dbReference type="EMBL" id="CP163432">
    <property type="protein sequence ID" value="XDQ11637.1"/>
    <property type="molecule type" value="Genomic_DNA"/>
</dbReference>
<comment type="similarity">
    <text evidence="1">Belongs to the sigma-70 factor family. ECF subfamily.</text>
</comment>
<keyword evidence="4" id="KW-0731">Sigma factor</keyword>
<dbReference type="InterPro" id="IPR036388">
    <property type="entry name" value="WH-like_DNA-bd_sf"/>
</dbReference>
<keyword evidence="3" id="KW-0805">Transcription regulation</keyword>
<evidence type="ECO:0000256" key="3">
    <source>
        <dbReference type="ARBA" id="ARBA00023015"/>
    </source>
</evidence>
<dbReference type="InterPro" id="IPR013325">
    <property type="entry name" value="RNA_pol_sigma_r2"/>
</dbReference>
<dbReference type="InterPro" id="IPR013249">
    <property type="entry name" value="RNA_pol_sigma70_r4_t2"/>
</dbReference>
<reference evidence="9" key="1">
    <citation type="submission" date="2024-07" db="EMBL/GenBank/DDBJ databases">
        <authorList>
            <person name="Yu S.T."/>
        </authorList>
    </citation>
    <scope>NUCLEOTIDE SEQUENCE</scope>
    <source>
        <strain evidence="9">R11</strain>
    </source>
</reference>
<evidence type="ECO:0000256" key="2">
    <source>
        <dbReference type="ARBA" id="ARBA00011344"/>
    </source>
</evidence>
<dbReference type="SUPFAM" id="SSF54427">
    <property type="entry name" value="NTF2-like"/>
    <property type="match status" value="1"/>
</dbReference>
<dbReference type="NCBIfam" id="TIGR02937">
    <property type="entry name" value="sigma70-ECF"/>
    <property type="match status" value="1"/>
</dbReference>
<dbReference type="RefSeq" id="WP_369271866.1">
    <property type="nucleotide sequence ID" value="NZ_CP163432.1"/>
</dbReference>
<dbReference type="InterPro" id="IPR052704">
    <property type="entry name" value="ECF_Sigma-70_Domain"/>
</dbReference>
<organism evidence="9">
    <name type="scientific">Streptomyces sp. R11</name>
    <dbReference type="NCBI Taxonomy" id="3238625"/>
    <lineage>
        <taxon>Bacteria</taxon>
        <taxon>Bacillati</taxon>
        <taxon>Actinomycetota</taxon>
        <taxon>Actinomycetes</taxon>
        <taxon>Kitasatosporales</taxon>
        <taxon>Streptomycetaceae</taxon>
        <taxon>Streptomyces</taxon>
    </lineage>
</organism>
<dbReference type="Gene3D" id="1.10.1740.10">
    <property type="match status" value="1"/>
</dbReference>
<protein>
    <submittedName>
        <fullName evidence="9">Sigma-70 family RNA polymerase sigma factor</fullName>
    </submittedName>
</protein>
<evidence type="ECO:0000256" key="5">
    <source>
        <dbReference type="ARBA" id="ARBA00023163"/>
    </source>
</evidence>
<evidence type="ECO:0000259" key="7">
    <source>
        <dbReference type="Pfam" id="PF04542"/>
    </source>
</evidence>
<feature type="domain" description="RNA polymerase sigma factor 70 region 4 type 2" evidence="8">
    <location>
        <begin position="146"/>
        <end position="196"/>
    </location>
</feature>
<evidence type="ECO:0000256" key="1">
    <source>
        <dbReference type="ARBA" id="ARBA00010641"/>
    </source>
</evidence>
<feature type="region of interest" description="Disordered" evidence="6">
    <location>
        <begin position="109"/>
        <end position="131"/>
    </location>
</feature>
<gene>
    <name evidence="9" type="ORF">AB5J55_19175</name>
</gene>
<name>A0AB39N1S4_9ACTN</name>
<dbReference type="Pfam" id="PF08281">
    <property type="entry name" value="Sigma70_r4_2"/>
    <property type="match status" value="1"/>
</dbReference>
<dbReference type="InterPro" id="IPR007627">
    <property type="entry name" value="RNA_pol_sigma70_r2"/>
</dbReference>
<comment type="subunit">
    <text evidence="2">Interacts transiently with the RNA polymerase catalytic core formed by RpoA, RpoB, RpoC and RpoZ (2 alpha, 1 beta, 1 beta' and 1 omega subunit) to form the RNA polymerase holoenzyme that can initiate transcription.</text>
</comment>
<dbReference type="InterPro" id="IPR014284">
    <property type="entry name" value="RNA_pol_sigma-70_dom"/>
</dbReference>
<dbReference type="Gene3D" id="1.10.10.10">
    <property type="entry name" value="Winged helix-like DNA-binding domain superfamily/Winged helix DNA-binding domain"/>
    <property type="match status" value="1"/>
</dbReference>
<sequence length="321" mass="34362">MSGDYTGFRDTGFRDTGFRDTGFRDTGFRDTGFRDSDFLALRFEAHRGHLRAVAHRMLGSVVEAEDAVQETWFRVSRSDTTRIDNLGGWLTTVVGRVCLDMLRSRKSRAEEPLDGATASSGPGASVPGTAADPEQHALLADSVGVALLVVLDTLTPAERLAFVLHDLFGVPFEEVADVVDRTPAAARQLASRARRRVRGADVHEAGPAGRRRQREVVGAFLAAAREGDFEGLLEVLDPDVIARAEAGVATGAAAVARGAATYGSLAGVARLMLVDGAMGAVVLVGGRVERALRFAFVRDRIAVIDIVTDPERVSLLDVRPV</sequence>
<dbReference type="InterPro" id="IPR032710">
    <property type="entry name" value="NTF2-like_dom_sf"/>
</dbReference>
<dbReference type="GO" id="GO:0016987">
    <property type="term" value="F:sigma factor activity"/>
    <property type="evidence" value="ECO:0007669"/>
    <property type="project" value="UniProtKB-KW"/>
</dbReference>
<dbReference type="SUPFAM" id="SSF88659">
    <property type="entry name" value="Sigma3 and sigma4 domains of RNA polymerase sigma factors"/>
    <property type="match status" value="1"/>
</dbReference>